<comment type="caution">
    <text evidence="2">The sequence shown here is derived from an EMBL/GenBank/DDBJ whole genome shotgun (WGS) entry which is preliminary data.</text>
</comment>
<dbReference type="Pfam" id="PF18480">
    <property type="entry name" value="DUF5615"/>
    <property type="match status" value="1"/>
</dbReference>
<name>A0A2W4X700_9CYAN</name>
<evidence type="ECO:0000313" key="2">
    <source>
        <dbReference type="EMBL" id="PZO50109.1"/>
    </source>
</evidence>
<dbReference type="AlphaFoldDB" id="A0A2W4X700"/>
<dbReference type="EMBL" id="QBMP01000197">
    <property type="protein sequence ID" value="PZO50109.1"/>
    <property type="molecule type" value="Genomic_DNA"/>
</dbReference>
<evidence type="ECO:0000313" key="3">
    <source>
        <dbReference type="Proteomes" id="UP000249794"/>
    </source>
</evidence>
<dbReference type="InterPro" id="IPR041049">
    <property type="entry name" value="DUF5615"/>
</dbReference>
<proteinExistence type="predicted"/>
<protein>
    <recommendedName>
        <fullName evidence="1">DUF5615 domain-containing protein</fullName>
    </recommendedName>
</protein>
<accession>A0A2W4X700</accession>
<reference evidence="2 3" key="2">
    <citation type="submission" date="2018-06" db="EMBL/GenBank/DDBJ databases">
        <title>Metagenomic assembly of (sub)arctic Cyanobacteria and their associated microbiome from non-axenic cultures.</title>
        <authorList>
            <person name="Baurain D."/>
        </authorList>
    </citation>
    <scope>NUCLEOTIDE SEQUENCE [LARGE SCALE GENOMIC DNA]</scope>
    <source>
        <strain evidence="2">ULC027bin1</strain>
    </source>
</reference>
<sequence>MTHPNTRCRGLARQFLKSRKTDREQLAYATSIGRCILTHNRVDFERLHIQSITGSEQHFGIIVIPQKSAYEVAQRVGILLSLLTNCEIENRLLYA</sequence>
<dbReference type="Proteomes" id="UP000249794">
    <property type="component" value="Unassembled WGS sequence"/>
</dbReference>
<organism evidence="2 3">
    <name type="scientific">Phormidesmis priestleyi</name>
    <dbReference type="NCBI Taxonomy" id="268141"/>
    <lineage>
        <taxon>Bacteria</taxon>
        <taxon>Bacillati</taxon>
        <taxon>Cyanobacteriota</taxon>
        <taxon>Cyanophyceae</taxon>
        <taxon>Leptolyngbyales</taxon>
        <taxon>Leptolyngbyaceae</taxon>
        <taxon>Phormidesmis</taxon>
    </lineage>
</organism>
<reference evidence="3" key="1">
    <citation type="submission" date="2018-04" db="EMBL/GenBank/DDBJ databases">
        <authorList>
            <person name="Cornet L."/>
        </authorList>
    </citation>
    <scope>NUCLEOTIDE SEQUENCE [LARGE SCALE GENOMIC DNA]</scope>
</reference>
<evidence type="ECO:0000259" key="1">
    <source>
        <dbReference type="Pfam" id="PF18480"/>
    </source>
</evidence>
<feature type="domain" description="DUF5615" evidence="1">
    <location>
        <begin position="18"/>
        <end position="86"/>
    </location>
</feature>
<gene>
    <name evidence="2" type="ORF">DCF15_16275</name>
</gene>